<name>A0AAD9X930_9ROSI</name>
<dbReference type="PANTHER" id="PTHR48449:SF1">
    <property type="entry name" value="DUF1985 DOMAIN-CONTAINING PROTEIN"/>
    <property type="match status" value="1"/>
</dbReference>
<evidence type="ECO:0000313" key="2">
    <source>
        <dbReference type="EMBL" id="KAK2655079.1"/>
    </source>
</evidence>
<dbReference type="Pfam" id="PF09331">
    <property type="entry name" value="DUF1985"/>
    <property type="match status" value="1"/>
</dbReference>
<evidence type="ECO:0000259" key="1">
    <source>
        <dbReference type="Pfam" id="PF09331"/>
    </source>
</evidence>
<keyword evidence="3" id="KW-1185">Reference proteome</keyword>
<evidence type="ECO:0000313" key="3">
    <source>
        <dbReference type="Proteomes" id="UP001280121"/>
    </source>
</evidence>
<dbReference type="PANTHER" id="PTHR48449">
    <property type="entry name" value="DUF1985 DOMAIN-CONTAINING PROTEIN"/>
    <property type="match status" value="1"/>
</dbReference>
<feature type="domain" description="DUF1985" evidence="1">
    <location>
        <begin position="110"/>
        <end position="195"/>
    </location>
</feature>
<comment type="caution">
    <text evidence="2">The sequence shown here is derived from an EMBL/GenBank/DDBJ whole genome shotgun (WGS) entry which is preliminary data.</text>
</comment>
<proteinExistence type="predicted"/>
<dbReference type="InterPro" id="IPR015410">
    <property type="entry name" value="DUF1985"/>
</dbReference>
<dbReference type="Proteomes" id="UP001280121">
    <property type="component" value="Unassembled WGS sequence"/>
</dbReference>
<reference evidence="2" key="1">
    <citation type="journal article" date="2023" name="Plant J.">
        <title>Genome sequences and population genomics provide insights into the demographic history, inbreeding, and mutation load of two 'living fossil' tree species of Dipteronia.</title>
        <authorList>
            <person name="Feng Y."/>
            <person name="Comes H.P."/>
            <person name="Chen J."/>
            <person name="Zhu S."/>
            <person name="Lu R."/>
            <person name="Zhang X."/>
            <person name="Li P."/>
            <person name="Qiu J."/>
            <person name="Olsen K.M."/>
            <person name="Qiu Y."/>
        </authorList>
    </citation>
    <scope>NUCLEOTIDE SEQUENCE</scope>
    <source>
        <strain evidence="2">KIB01</strain>
    </source>
</reference>
<protein>
    <recommendedName>
        <fullName evidence="1">DUF1985 domain-containing protein</fullName>
    </recommendedName>
</protein>
<accession>A0AAD9X930</accession>
<dbReference type="AlphaFoldDB" id="A0AAD9X930"/>
<organism evidence="2 3">
    <name type="scientific">Dipteronia dyeriana</name>
    <dbReference type="NCBI Taxonomy" id="168575"/>
    <lineage>
        <taxon>Eukaryota</taxon>
        <taxon>Viridiplantae</taxon>
        <taxon>Streptophyta</taxon>
        <taxon>Embryophyta</taxon>
        <taxon>Tracheophyta</taxon>
        <taxon>Spermatophyta</taxon>
        <taxon>Magnoliopsida</taxon>
        <taxon>eudicotyledons</taxon>
        <taxon>Gunneridae</taxon>
        <taxon>Pentapetalae</taxon>
        <taxon>rosids</taxon>
        <taxon>malvids</taxon>
        <taxon>Sapindales</taxon>
        <taxon>Sapindaceae</taxon>
        <taxon>Hippocastanoideae</taxon>
        <taxon>Acereae</taxon>
        <taxon>Dipteronia</taxon>
    </lineage>
</organism>
<gene>
    <name evidence="2" type="ORF">Ddye_008131</name>
</gene>
<dbReference type="EMBL" id="JANJYI010000003">
    <property type="protein sequence ID" value="KAK2655079.1"/>
    <property type="molecule type" value="Genomic_DNA"/>
</dbReference>
<sequence>MAKSLEVGEQWNFETSREGLQSIEMRNHLKELLKTPEVKWYEGKLTRHDHFDTLGSIDDTLNRVLKEFTVEEHRRFMESYFGHFMSMHRQMKFSGGIIHQLFLQELHHNGSTDEMWFMLGNHEVRFSKVEFCLITGLRFGVVSDTTLYASMDNGIHQLYFGGIDEVLFEELRVVLNLNEFQQLYNGVNLCLLYMLN</sequence>